<organism evidence="1 2">
    <name type="scientific">Burkholderia stagnalis</name>
    <dbReference type="NCBI Taxonomy" id="1503054"/>
    <lineage>
        <taxon>Bacteria</taxon>
        <taxon>Pseudomonadati</taxon>
        <taxon>Pseudomonadota</taxon>
        <taxon>Betaproteobacteria</taxon>
        <taxon>Burkholderiales</taxon>
        <taxon>Burkholderiaceae</taxon>
        <taxon>Burkholderia</taxon>
        <taxon>Burkholderia cepacia complex</taxon>
    </lineage>
</organism>
<dbReference type="Proteomes" id="UP000473470">
    <property type="component" value="Unassembled WGS sequence"/>
</dbReference>
<dbReference type="AlphaFoldDB" id="A0A6L3N307"/>
<dbReference type="RefSeq" id="WP_150998405.1">
    <property type="nucleotide sequence ID" value="NZ_CABVPM010000001.1"/>
</dbReference>
<proteinExistence type="predicted"/>
<evidence type="ECO:0000313" key="1">
    <source>
        <dbReference type="EMBL" id="KAB0640665.1"/>
    </source>
</evidence>
<name>A0A6L3N307_9BURK</name>
<comment type="caution">
    <text evidence="1">The sequence shown here is derived from an EMBL/GenBank/DDBJ whole genome shotgun (WGS) entry which is preliminary data.</text>
</comment>
<dbReference type="EMBL" id="VZOK01000004">
    <property type="protein sequence ID" value="KAB0640665.1"/>
    <property type="molecule type" value="Genomic_DNA"/>
</dbReference>
<protein>
    <submittedName>
        <fullName evidence="1">Uncharacterized protein</fullName>
    </submittedName>
</protein>
<evidence type="ECO:0000313" key="2">
    <source>
        <dbReference type="Proteomes" id="UP000473470"/>
    </source>
</evidence>
<reference evidence="1 2" key="1">
    <citation type="submission" date="2019-09" db="EMBL/GenBank/DDBJ databases">
        <title>Draft genome sequences of 48 bacterial type strains from the CCUG.</title>
        <authorList>
            <person name="Tunovic T."/>
            <person name="Pineiro-Iglesias B."/>
            <person name="Unosson C."/>
            <person name="Inganas E."/>
            <person name="Ohlen M."/>
            <person name="Cardew S."/>
            <person name="Jensie-Markopoulos S."/>
            <person name="Salva-Serra F."/>
            <person name="Jaen-Luchoro D."/>
            <person name="Karlsson R."/>
            <person name="Svensson-Stadler L."/>
            <person name="Chun J."/>
            <person name="Moore E."/>
        </authorList>
    </citation>
    <scope>NUCLEOTIDE SEQUENCE [LARGE SCALE GENOMIC DNA]</scope>
    <source>
        <strain evidence="1 2">CCUG 65686</strain>
    </source>
</reference>
<accession>A0A6L3N307</accession>
<gene>
    <name evidence="1" type="ORF">F7R25_03990</name>
</gene>
<sequence>MNQLEQIKSQLEKFNPIQLRTNLLRSFEVYKEIIETDLEPRHFWDMFHDAHAYKLGYYGYMEHEAIQNKVHEVLIDKADLPKDKLIDYILDVVSE</sequence>